<dbReference type="EMBL" id="JANJQO010001731">
    <property type="protein sequence ID" value="KAJ2969494.1"/>
    <property type="molecule type" value="Genomic_DNA"/>
</dbReference>
<comment type="caution">
    <text evidence="1">The sequence shown here is derived from an EMBL/GenBank/DDBJ whole genome shotgun (WGS) entry which is preliminary data.</text>
</comment>
<evidence type="ECO:0000313" key="1">
    <source>
        <dbReference type="EMBL" id="KAJ2969494.1"/>
    </source>
</evidence>
<name>A0ACC1MRP7_9HYPO</name>
<reference evidence="1" key="1">
    <citation type="submission" date="2022-08" db="EMBL/GenBank/DDBJ databases">
        <title>Genome Sequence of Lecanicillium fungicola.</title>
        <authorList>
            <person name="Buettner E."/>
        </authorList>
    </citation>
    <scope>NUCLEOTIDE SEQUENCE</scope>
    <source>
        <strain evidence="1">Babe33</strain>
    </source>
</reference>
<protein>
    <submittedName>
        <fullName evidence="1">Uncharacterized protein</fullName>
    </submittedName>
</protein>
<proteinExistence type="predicted"/>
<gene>
    <name evidence="1" type="ORF">NQ176_g8633</name>
</gene>
<sequence>MAPPSPRRSSRARTVNTQSQQSSSSSSAISGRLERSTRSLHRPSSDKSTPSASLSSEPLEDFDETPMPRRRRRGLDENQDKMLQNDALDGMTNASDDMQDEEDEAVRCICGSEDYPGRPLVEGPDAELFGAVDLTAEDVTGFFVQCDICKVWQHGACVGIFSAESSPDEYFCEQCRQDLHQVTLASNGQRYSKFLPLHQQSRINSRAASVLKEEPKSPKTTKASRAEQALQASKRRSTMNSRDAAYDDEQLLRAIEASREAAPEDLYEPGIRRTKRSRSDSEENQTIVKRQRTASRSTSPAPEPAGDYRREDSDDDTSTNNGIKRIRSQRSTKEKDEKDERELQRQEAANKRKNRAERRRAEDSDVSEELPLATVKLLPSRTSEQSPASEPAPITGIAPGTPPPTNMAIGSSHKRTAKSNQKRIRGKNQYTKDRDENDESPARSVSRDIQRAADDSTPKSPSTDSRHGSRVKHAASNKLTMLDMKRRVAAILEFISRTQVDLAAEAACQTSSSSGAASPQKPDSDQPDRNLNDMPESLILGDAADIPISDREFRDLNCIEMMDVLTRDMVKWQNHYT</sequence>
<keyword evidence="2" id="KW-1185">Reference proteome</keyword>
<accession>A0ACC1MRP7</accession>
<organism evidence="1 2">
    <name type="scientific">Zarea fungicola</name>
    <dbReference type="NCBI Taxonomy" id="93591"/>
    <lineage>
        <taxon>Eukaryota</taxon>
        <taxon>Fungi</taxon>
        <taxon>Dikarya</taxon>
        <taxon>Ascomycota</taxon>
        <taxon>Pezizomycotina</taxon>
        <taxon>Sordariomycetes</taxon>
        <taxon>Hypocreomycetidae</taxon>
        <taxon>Hypocreales</taxon>
        <taxon>Cordycipitaceae</taxon>
        <taxon>Zarea</taxon>
    </lineage>
</organism>
<evidence type="ECO:0000313" key="2">
    <source>
        <dbReference type="Proteomes" id="UP001143910"/>
    </source>
</evidence>
<dbReference type="Proteomes" id="UP001143910">
    <property type="component" value="Unassembled WGS sequence"/>
</dbReference>